<dbReference type="InterPro" id="IPR044862">
    <property type="entry name" value="Pro_4_hyd_alph_FE2OG_OXY"/>
</dbReference>
<dbReference type="Proteomes" id="UP000240608">
    <property type="component" value="Unassembled WGS sequence"/>
</dbReference>
<proteinExistence type="predicted"/>
<evidence type="ECO:0000256" key="3">
    <source>
        <dbReference type="ARBA" id="ARBA00022896"/>
    </source>
</evidence>
<gene>
    <name evidence="8" type="ORF">C9994_07500</name>
</gene>
<comment type="caution">
    <text evidence="8">The sequence shown here is derived from an EMBL/GenBank/DDBJ whole genome shotgun (WGS) entry which is preliminary data.</text>
</comment>
<organism evidence="8 9">
    <name type="scientific">Marivirga lumbricoides</name>
    <dbReference type="NCBI Taxonomy" id="1046115"/>
    <lineage>
        <taxon>Bacteria</taxon>
        <taxon>Pseudomonadati</taxon>
        <taxon>Bacteroidota</taxon>
        <taxon>Cytophagia</taxon>
        <taxon>Cytophagales</taxon>
        <taxon>Marivirgaceae</taxon>
        <taxon>Marivirga</taxon>
    </lineage>
</organism>
<dbReference type="PANTHER" id="PTHR12907:SF26">
    <property type="entry name" value="HIF PROLYL HYDROXYLASE, ISOFORM C"/>
    <property type="match status" value="1"/>
</dbReference>
<dbReference type="GO" id="GO:0031418">
    <property type="term" value="F:L-ascorbic acid binding"/>
    <property type="evidence" value="ECO:0007669"/>
    <property type="project" value="UniProtKB-KW"/>
</dbReference>
<dbReference type="SUPFAM" id="SSF51197">
    <property type="entry name" value="Clavaminate synthase-like"/>
    <property type="match status" value="1"/>
</dbReference>
<dbReference type="SMART" id="SM00702">
    <property type="entry name" value="P4Hc"/>
    <property type="match status" value="1"/>
</dbReference>
<dbReference type="GO" id="GO:0008198">
    <property type="term" value="F:ferrous iron binding"/>
    <property type="evidence" value="ECO:0007669"/>
    <property type="project" value="TreeGrafter"/>
</dbReference>
<evidence type="ECO:0000256" key="2">
    <source>
        <dbReference type="ARBA" id="ARBA00022723"/>
    </source>
</evidence>
<dbReference type="PANTHER" id="PTHR12907">
    <property type="entry name" value="EGL NINE HOMOLOG-RELATED"/>
    <property type="match status" value="1"/>
</dbReference>
<evidence type="ECO:0000256" key="6">
    <source>
        <dbReference type="ARBA" id="ARBA00023004"/>
    </source>
</evidence>
<keyword evidence="5" id="KW-0560">Oxidoreductase</keyword>
<dbReference type="InterPro" id="IPR005123">
    <property type="entry name" value="Oxoglu/Fe-dep_dioxygenase_dom"/>
</dbReference>
<dbReference type="InterPro" id="IPR006620">
    <property type="entry name" value="Pro_4_hyd_alph"/>
</dbReference>
<sequence>MEEQSKQAPPIERAIDHLAEKGYFIWDDFISLSSVQELRNLAETNREEGNFKKAGIGKQVLFQVDKSIRGDYIQWIDKVPENPVLKSFIQEITDLKEYLNQTCYLGLKDFETHFAIYPENTFYKKHVDRFQQNAHRVLSFVLYLNTQWQNGDGGELALYLEDEQKIIEPLAGRLLLFRSELEHEVLLAHKPRYSVTGWMLDKDMSLTFLP</sequence>
<dbReference type="InterPro" id="IPR051559">
    <property type="entry name" value="HIF_prolyl_hydroxylases"/>
</dbReference>
<dbReference type="GO" id="GO:0071456">
    <property type="term" value="P:cellular response to hypoxia"/>
    <property type="evidence" value="ECO:0007669"/>
    <property type="project" value="TreeGrafter"/>
</dbReference>
<evidence type="ECO:0000256" key="1">
    <source>
        <dbReference type="ARBA" id="ARBA00001961"/>
    </source>
</evidence>
<keyword evidence="3" id="KW-0847">Vitamin C</keyword>
<dbReference type="Gene3D" id="2.60.120.620">
    <property type="entry name" value="q2cbj1_9rhob like domain"/>
    <property type="match status" value="1"/>
</dbReference>
<dbReference type="EMBL" id="PYVU01000052">
    <property type="protein sequence ID" value="PTB96422.1"/>
    <property type="molecule type" value="Genomic_DNA"/>
</dbReference>
<comment type="cofactor">
    <cofactor evidence="1">
        <name>L-ascorbate</name>
        <dbReference type="ChEBI" id="CHEBI:38290"/>
    </cofactor>
</comment>
<dbReference type="GO" id="GO:0031543">
    <property type="term" value="F:peptidyl-proline dioxygenase activity"/>
    <property type="evidence" value="ECO:0007669"/>
    <property type="project" value="TreeGrafter"/>
</dbReference>
<dbReference type="PROSITE" id="PS51471">
    <property type="entry name" value="FE2OG_OXY"/>
    <property type="match status" value="1"/>
</dbReference>
<name>A0A2T4DRJ5_9BACT</name>
<evidence type="ECO:0000313" key="8">
    <source>
        <dbReference type="EMBL" id="PTB96422.1"/>
    </source>
</evidence>
<keyword evidence="4" id="KW-0223">Dioxygenase</keyword>
<evidence type="ECO:0000256" key="5">
    <source>
        <dbReference type="ARBA" id="ARBA00023002"/>
    </source>
</evidence>
<dbReference type="AlphaFoldDB" id="A0A2T4DRJ5"/>
<keyword evidence="2" id="KW-0479">Metal-binding</keyword>
<reference evidence="8 9" key="1">
    <citation type="submission" date="2018-03" db="EMBL/GenBank/DDBJ databases">
        <title>Cross-interface Injection: A General Nanoliter Liquid Handling Method Applied to Single Cells Genome Amplification Automated Nanoliter Liquid Handling Applied to Single Cell Multiple Displacement Amplification.</title>
        <authorList>
            <person name="Yun J."/>
            <person name="Xu P."/>
            <person name="Xu J."/>
            <person name="Dai X."/>
            <person name="Wang Y."/>
            <person name="Zheng X."/>
            <person name="Cao C."/>
            <person name="Yi Q."/>
            <person name="Zhu Y."/>
            <person name="Wang L."/>
            <person name="Dong Z."/>
            <person name="Huang Y."/>
            <person name="Huang L."/>
            <person name="Du W."/>
        </authorList>
    </citation>
    <scope>NUCLEOTIDE SEQUENCE [LARGE SCALE GENOMIC DNA]</scope>
    <source>
        <strain evidence="8 9">Z-D1-2</strain>
    </source>
</reference>
<accession>A0A2T4DRJ5</accession>
<evidence type="ECO:0000259" key="7">
    <source>
        <dbReference type="PROSITE" id="PS51471"/>
    </source>
</evidence>
<keyword evidence="6" id="KW-0408">Iron</keyword>
<evidence type="ECO:0000256" key="4">
    <source>
        <dbReference type="ARBA" id="ARBA00022964"/>
    </source>
</evidence>
<protein>
    <submittedName>
        <fullName evidence="8">Oxidoreductase</fullName>
    </submittedName>
</protein>
<feature type="domain" description="Fe2OG dioxygenase" evidence="7">
    <location>
        <begin position="108"/>
        <end position="201"/>
    </location>
</feature>
<evidence type="ECO:0000313" key="9">
    <source>
        <dbReference type="Proteomes" id="UP000240608"/>
    </source>
</evidence>
<dbReference type="Pfam" id="PF13640">
    <property type="entry name" value="2OG-FeII_Oxy_3"/>
    <property type="match status" value="1"/>
</dbReference>